<evidence type="ECO:0000313" key="3">
    <source>
        <dbReference type="EMBL" id="CAD6923962.1"/>
    </source>
</evidence>
<dbReference type="EMBL" id="LWDD02000620">
    <property type="protein sequence ID" value="KAE8257958.1"/>
    <property type="molecule type" value="Genomic_DNA"/>
</dbReference>
<evidence type="ECO:0000256" key="2">
    <source>
        <dbReference type="SAM" id="SignalP"/>
    </source>
</evidence>
<accession>A0A177VHV8</accession>
<dbReference type="Proteomes" id="UP000077671">
    <property type="component" value="Unassembled WGS sequence"/>
</dbReference>
<name>A0A177VHV8_9BASI</name>
<comment type="caution">
    <text evidence="4">The sequence shown here is derived from an EMBL/GenBank/DDBJ whole genome shotgun (WGS) entry which is preliminary data.</text>
</comment>
<reference evidence="4" key="1">
    <citation type="submission" date="2016-04" db="EMBL/GenBank/DDBJ databases">
        <authorList>
            <person name="Nguyen H.D."/>
            <person name="Kesanakurti P."/>
            <person name="Cullis J."/>
            <person name="Levesque C.A."/>
            <person name="Hambleton S."/>
        </authorList>
    </citation>
    <scope>NUCLEOTIDE SEQUENCE</scope>
    <source>
        <strain evidence="4">DAOMC 238032</strain>
    </source>
</reference>
<keyword evidence="6" id="KW-1185">Reference proteome</keyword>
<dbReference type="EMBL" id="CAJHJG010002846">
    <property type="protein sequence ID" value="CAD6923962.1"/>
    <property type="molecule type" value="Genomic_DNA"/>
</dbReference>
<protein>
    <recommendedName>
        <fullName evidence="7">RlpA-like protein double-psi beta-barrel domain-containing protein</fullName>
    </recommendedName>
</protein>
<evidence type="ECO:0000313" key="6">
    <source>
        <dbReference type="Proteomes" id="UP000836402"/>
    </source>
</evidence>
<dbReference type="SMR" id="A0A177VHV8"/>
<reference evidence="4" key="2">
    <citation type="journal article" date="2019" name="IMA Fungus">
        <title>Genome sequencing and comparison of five Tilletia species to identify candidate genes for the detection of regulated species infecting wheat.</title>
        <authorList>
            <person name="Nguyen H.D.T."/>
            <person name="Sultana T."/>
            <person name="Kesanakurti P."/>
            <person name="Hambleton S."/>
        </authorList>
    </citation>
    <scope>NUCLEOTIDE SEQUENCE</scope>
    <source>
        <strain evidence="4">DAOMC 238032</strain>
    </source>
</reference>
<feature type="signal peptide" evidence="2">
    <location>
        <begin position="1"/>
        <end position="21"/>
    </location>
</feature>
<dbReference type="CDD" id="cd22191">
    <property type="entry name" value="DPBB_RlpA_EXP_N-like"/>
    <property type="match status" value="1"/>
</dbReference>
<reference evidence="3" key="3">
    <citation type="submission" date="2020-10" db="EMBL/GenBank/DDBJ databases">
        <authorList>
            <person name="Sedaghatjoo S."/>
        </authorList>
    </citation>
    <scope>NUCLEOTIDE SEQUENCE</scope>
    <source>
        <strain evidence="3">AZH3</strain>
    </source>
</reference>
<sequence length="158" mass="16867">MHVKILASILLFGALGTNAAGTEPTPADAADQCDKREYSSTHTGSGYLYDPFPTKGDHGPGTPETVTGNCGDIHEPYNRNAAVACVTPGWKELCGKGVTVWNRKTEAYMKVLVADLCPEVACNDILLTESVFLKIGGNITSGVVDEGVAWYDDSDYVH</sequence>
<organism evidence="4 5">
    <name type="scientific">Tilletia caries</name>
    <name type="common">wheat bunt fungus</name>
    <dbReference type="NCBI Taxonomy" id="13290"/>
    <lineage>
        <taxon>Eukaryota</taxon>
        <taxon>Fungi</taxon>
        <taxon>Dikarya</taxon>
        <taxon>Basidiomycota</taxon>
        <taxon>Ustilaginomycotina</taxon>
        <taxon>Exobasidiomycetes</taxon>
        <taxon>Tilletiales</taxon>
        <taxon>Tilletiaceae</taxon>
        <taxon>Tilletia</taxon>
    </lineage>
</organism>
<feature type="chain" id="PRO_5044550354" description="RlpA-like protein double-psi beta-barrel domain-containing protein" evidence="2">
    <location>
        <begin position="22"/>
        <end position="158"/>
    </location>
</feature>
<dbReference type="Gene3D" id="2.40.40.10">
    <property type="entry name" value="RlpA-like domain"/>
    <property type="match status" value="1"/>
</dbReference>
<dbReference type="AlphaFoldDB" id="A0A177VHV8"/>
<evidence type="ECO:0000256" key="1">
    <source>
        <dbReference type="SAM" id="MobiDB-lite"/>
    </source>
</evidence>
<dbReference type="InterPro" id="IPR036908">
    <property type="entry name" value="RlpA-like_sf"/>
</dbReference>
<feature type="region of interest" description="Disordered" evidence="1">
    <location>
        <begin position="23"/>
        <end position="62"/>
    </location>
</feature>
<proteinExistence type="predicted"/>
<evidence type="ECO:0000313" key="4">
    <source>
        <dbReference type="EMBL" id="KAE8257958.1"/>
    </source>
</evidence>
<dbReference type="Proteomes" id="UP000836402">
    <property type="component" value="Unassembled WGS sequence"/>
</dbReference>
<evidence type="ECO:0008006" key="7">
    <source>
        <dbReference type="Google" id="ProtNLM"/>
    </source>
</evidence>
<gene>
    <name evidence="4" type="ORF">A4X03_0g4520</name>
    <name evidence="3" type="ORF">JKIAZH3_G1735</name>
</gene>
<evidence type="ECO:0000313" key="5">
    <source>
        <dbReference type="Proteomes" id="UP000077671"/>
    </source>
</evidence>
<keyword evidence="2" id="KW-0732">Signal</keyword>
<dbReference type="SUPFAM" id="SSF50685">
    <property type="entry name" value="Barwin-like endoglucanases"/>
    <property type="match status" value="1"/>
</dbReference>